<dbReference type="SUPFAM" id="SSF53448">
    <property type="entry name" value="Nucleotide-diphospho-sugar transferases"/>
    <property type="match status" value="1"/>
</dbReference>
<dbReference type="EC" id="2.4.-.-" evidence="6"/>
<reference evidence="6 7" key="1">
    <citation type="submission" date="2021-05" db="EMBL/GenBank/DDBJ databases">
        <title>Novel species in genus Cellulomonas.</title>
        <authorList>
            <person name="Zhang G."/>
        </authorList>
    </citation>
    <scope>NUCLEOTIDE SEQUENCE [LARGE SCALE GENOMIC DNA]</scope>
    <source>
        <strain evidence="7">zg-ZUI157</strain>
    </source>
</reference>
<keyword evidence="7" id="KW-1185">Reference proteome</keyword>
<dbReference type="PANTHER" id="PTHR43685">
    <property type="entry name" value="GLYCOSYLTRANSFERASE"/>
    <property type="match status" value="1"/>
</dbReference>
<evidence type="ECO:0000313" key="7">
    <source>
        <dbReference type="Proteomes" id="UP000679335"/>
    </source>
</evidence>
<dbReference type="GO" id="GO:0016757">
    <property type="term" value="F:glycosyltransferase activity"/>
    <property type="evidence" value="ECO:0007669"/>
    <property type="project" value="UniProtKB-KW"/>
</dbReference>
<dbReference type="InterPro" id="IPR050834">
    <property type="entry name" value="Glycosyltransf_2"/>
</dbReference>
<proteinExistence type="inferred from homology"/>
<accession>A0ABX8GNY8</accession>
<evidence type="ECO:0000256" key="1">
    <source>
        <dbReference type="ARBA" id="ARBA00006739"/>
    </source>
</evidence>
<sequence>MQSTLRPDGSGDGPEPPEDPRVTVVVASRDRRDDLLRTLGRHRARVILVDNGSTDGTVEAVRRAFPNVEVVELGRNLAAAGRTIGVRRATTPFVAFADDDSWWSPGSLAAAADALASAPAAGLVAVDVLVGAAERRDPFCDVLAASPLEGGGELLPGPRVLGFMACAAMVRRDAFLRAGGFDDVVRFPGEEERLAWDLTAQGAPPAYVAGPVVHHHPSPRRHDAAARRRAVARSRVLTGLLRLPRRDALVRVRQALVEDAATRRGALDAVRDLPGALRQRRVLPRHVLADIAQLDGSAPGAGDRPARGVAGSR</sequence>
<dbReference type="InterPro" id="IPR001173">
    <property type="entry name" value="Glyco_trans_2-like"/>
</dbReference>
<organism evidence="6 7">
    <name type="scientific">Cellulomonas dongxiuzhuiae</name>
    <dbReference type="NCBI Taxonomy" id="2819979"/>
    <lineage>
        <taxon>Bacteria</taxon>
        <taxon>Bacillati</taxon>
        <taxon>Actinomycetota</taxon>
        <taxon>Actinomycetes</taxon>
        <taxon>Micrococcales</taxon>
        <taxon>Cellulomonadaceae</taxon>
        <taxon>Cellulomonas</taxon>
    </lineage>
</organism>
<evidence type="ECO:0000256" key="4">
    <source>
        <dbReference type="SAM" id="MobiDB-lite"/>
    </source>
</evidence>
<name>A0ABX8GNY8_9CELL</name>
<gene>
    <name evidence="6" type="ORF">KKR89_08770</name>
</gene>
<protein>
    <submittedName>
        <fullName evidence="6">Glycosyltransferase</fullName>
        <ecNumber evidence="6">2.4.-.-</ecNumber>
    </submittedName>
</protein>
<evidence type="ECO:0000259" key="5">
    <source>
        <dbReference type="Pfam" id="PF00535"/>
    </source>
</evidence>
<dbReference type="Gene3D" id="3.90.550.10">
    <property type="entry name" value="Spore Coat Polysaccharide Biosynthesis Protein SpsA, Chain A"/>
    <property type="match status" value="1"/>
</dbReference>
<comment type="similarity">
    <text evidence="1">Belongs to the glycosyltransferase 2 family.</text>
</comment>
<feature type="domain" description="Glycosyltransferase 2-like" evidence="5">
    <location>
        <begin position="24"/>
        <end position="175"/>
    </location>
</feature>
<keyword evidence="2 6" id="KW-0328">Glycosyltransferase</keyword>
<evidence type="ECO:0000313" key="6">
    <source>
        <dbReference type="EMBL" id="QWC17627.1"/>
    </source>
</evidence>
<dbReference type="InterPro" id="IPR029044">
    <property type="entry name" value="Nucleotide-diphossugar_trans"/>
</dbReference>
<evidence type="ECO:0000256" key="3">
    <source>
        <dbReference type="ARBA" id="ARBA00022679"/>
    </source>
</evidence>
<dbReference type="Proteomes" id="UP000679335">
    <property type="component" value="Chromosome"/>
</dbReference>
<evidence type="ECO:0000256" key="2">
    <source>
        <dbReference type="ARBA" id="ARBA00022676"/>
    </source>
</evidence>
<keyword evidence="3 6" id="KW-0808">Transferase</keyword>
<dbReference type="PANTHER" id="PTHR43685:SF5">
    <property type="entry name" value="GLYCOSYLTRANSFERASE EPSE-RELATED"/>
    <property type="match status" value="1"/>
</dbReference>
<feature type="region of interest" description="Disordered" evidence="4">
    <location>
        <begin position="1"/>
        <end position="21"/>
    </location>
</feature>
<dbReference type="RefSeq" id="WP_208195013.1">
    <property type="nucleotide sequence ID" value="NZ_CP076023.1"/>
</dbReference>
<dbReference type="Pfam" id="PF00535">
    <property type="entry name" value="Glycos_transf_2"/>
    <property type="match status" value="1"/>
</dbReference>
<dbReference type="EMBL" id="CP076023">
    <property type="protein sequence ID" value="QWC17627.1"/>
    <property type="molecule type" value="Genomic_DNA"/>
</dbReference>